<accession>A0A0D5NG27</accession>
<dbReference type="PRINTS" id="PR00598">
    <property type="entry name" value="HTHMARR"/>
</dbReference>
<keyword evidence="6" id="KW-1185">Reference proteome</keyword>
<organism evidence="5 6">
    <name type="scientific">Paenibacillus beijingensis</name>
    <dbReference type="NCBI Taxonomy" id="1126833"/>
    <lineage>
        <taxon>Bacteria</taxon>
        <taxon>Bacillati</taxon>
        <taxon>Bacillota</taxon>
        <taxon>Bacilli</taxon>
        <taxon>Bacillales</taxon>
        <taxon>Paenibacillaceae</taxon>
        <taxon>Paenibacillus</taxon>
    </lineage>
</organism>
<dbReference type="SMART" id="SM00347">
    <property type="entry name" value="HTH_MARR"/>
    <property type="match status" value="1"/>
</dbReference>
<dbReference type="HOGENOM" id="CLU_083287_27_4_9"/>
<evidence type="ECO:0000256" key="2">
    <source>
        <dbReference type="ARBA" id="ARBA00023125"/>
    </source>
</evidence>
<reference evidence="6" key="2">
    <citation type="submission" date="2015-03" db="EMBL/GenBank/DDBJ databases">
        <title>Genome sequence of Paenibacillus beijingensis strain DSM 24997T.</title>
        <authorList>
            <person name="Kwak Y."/>
            <person name="Shin J.-H."/>
        </authorList>
    </citation>
    <scope>NUCLEOTIDE SEQUENCE [LARGE SCALE GENOMIC DNA]</scope>
    <source>
        <strain evidence="6">DSM 24997</strain>
    </source>
</reference>
<evidence type="ECO:0000259" key="4">
    <source>
        <dbReference type="PROSITE" id="PS50995"/>
    </source>
</evidence>
<dbReference type="PATRIC" id="fig|1126833.4.peg.1131"/>
<keyword evidence="2" id="KW-0238">DNA-binding</keyword>
<name>A0A0D5NG27_9BACL</name>
<protein>
    <submittedName>
        <fullName evidence="5">MarR family transcriptional regulator</fullName>
    </submittedName>
</protein>
<keyword evidence="1" id="KW-0805">Transcription regulation</keyword>
<evidence type="ECO:0000256" key="3">
    <source>
        <dbReference type="ARBA" id="ARBA00023163"/>
    </source>
</evidence>
<dbReference type="GO" id="GO:0003677">
    <property type="term" value="F:DNA binding"/>
    <property type="evidence" value="ECO:0007669"/>
    <property type="project" value="UniProtKB-KW"/>
</dbReference>
<dbReference type="OrthoDB" id="3254893at2"/>
<proteinExistence type="predicted"/>
<dbReference type="PROSITE" id="PS50995">
    <property type="entry name" value="HTH_MARR_2"/>
    <property type="match status" value="1"/>
</dbReference>
<dbReference type="PANTHER" id="PTHR42756:SF1">
    <property type="entry name" value="TRANSCRIPTIONAL REPRESSOR OF EMRAB OPERON"/>
    <property type="match status" value="1"/>
</dbReference>
<dbReference type="AlphaFoldDB" id="A0A0D5NG27"/>
<dbReference type="InterPro" id="IPR036388">
    <property type="entry name" value="WH-like_DNA-bd_sf"/>
</dbReference>
<dbReference type="KEGG" id="pbj:VN24_05105"/>
<gene>
    <name evidence="5" type="ORF">VN24_05105</name>
</gene>
<dbReference type="STRING" id="1126833.VN24_05105"/>
<dbReference type="Proteomes" id="UP000032633">
    <property type="component" value="Chromosome"/>
</dbReference>
<dbReference type="GO" id="GO:0003700">
    <property type="term" value="F:DNA-binding transcription factor activity"/>
    <property type="evidence" value="ECO:0007669"/>
    <property type="project" value="InterPro"/>
</dbReference>
<dbReference type="RefSeq" id="WP_045669531.1">
    <property type="nucleotide sequence ID" value="NZ_CP011058.1"/>
</dbReference>
<dbReference type="InterPro" id="IPR000835">
    <property type="entry name" value="HTH_MarR-typ"/>
</dbReference>
<reference evidence="5 6" key="1">
    <citation type="journal article" date="2015" name="J. Biotechnol.">
        <title>Complete genome sequence of Paenibacillus beijingensis 7188(T) (=DSM 24997(T)), a novel rhizobacterium from jujube garden soil.</title>
        <authorList>
            <person name="Kwak Y."/>
            <person name="Shin J.H."/>
        </authorList>
    </citation>
    <scope>NUCLEOTIDE SEQUENCE [LARGE SCALE GENOMIC DNA]</scope>
    <source>
        <strain evidence="5 6">DSM 24997</strain>
    </source>
</reference>
<dbReference type="PANTHER" id="PTHR42756">
    <property type="entry name" value="TRANSCRIPTIONAL REGULATOR, MARR"/>
    <property type="match status" value="1"/>
</dbReference>
<feature type="domain" description="HTH marR-type" evidence="4">
    <location>
        <begin position="1"/>
        <end position="142"/>
    </location>
</feature>
<dbReference type="EMBL" id="CP011058">
    <property type="protein sequence ID" value="AJY74095.1"/>
    <property type="molecule type" value="Genomic_DNA"/>
</dbReference>
<sequence length="163" mass="18602">MDERPLLCEIIKRYEIASFTVDRRINALVKDLMPEDLTTEQYWVIRYIQMRERSTSSELAEVFCVGKSSVTAIVTRLADKALIQRIPDPSDRRVTYLQLTEEGVQLAEQMEQVIQDLLAGLIGHFTADEAKQFLELYEKLAHVLLHYESGLAALDPGAESETE</sequence>
<dbReference type="InterPro" id="IPR036390">
    <property type="entry name" value="WH_DNA-bd_sf"/>
</dbReference>
<evidence type="ECO:0000256" key="1">
    <source>
        <dbReference type="ARBA" id="ARBA00023015"/>
    </source>
</evidence>
<dbReference type="Gene3D" id="1.10.10.10">
    <property type="entry name" value="Winged helix-like DNA-binding domain superfamily/Winged helix DNA-binding domain"/>
    <property type="match status" value="1"/>
</dbReference>
<keyword evidence="3" id="KW-0804">Transcription</keyword>
<evidence type="ECO:0000313" key="5">
    <source>
        <dbReference type="EMBL" id="AJY74095.1"/>
    </source>
</evidence>
<evidence type="ECO:0000313" key="6">
    <source>
        <dbReference type="Proteomes" id="UP000032633"/>
    </source>
</evidence>
<dbReference type="Pfam" id="PF01047">
    <property type="entry name" value="MarR"/>
    <property type="match status" value="1"/>
</dbReference>
<dbReference type="SUPFAM" id="SSF46785">
    <property type="entry name" value="Winged helix' DNA-binding domain"/>
    <property type="match status" value="1"/>
</dbReference>